<dbReference type="Proteomes" id="UP000284220">
    <property type="component" value="Unassembled WGS sequence"/>
</dbReference>
<dbReference type="RefSeq" id="WP_118197456.1">
    <property type="nucleotide sequence ID" value="NZ_QRHZ01000001.1"/>
</dbReference>
<evidence type="ECO:0000313" key="1">
    <source>
        <dbReference type="EMBL" id="RHG20133.1"/>
    </source>
</evidence>
<sequence>MENIEFHEGDFVQRKDGAIGYIYYICHCSDCKSRGFFEPTIKYLNGETEYISNYDVKNLENSYIQIGTHVFDKNAKSKIKNNCPKYSLIGEITYKDIDPDIISNALIDMKNNNYVPVLKDISYSGAKLYWILKKEN</sequence>
<gene>
    <name evidence="1" type="ORF">DW272_02705</name>
</gene>
<name>A0A414SKM4_9FIRM</name>
<dbReference type="AlphaFoldDB" id="A0A414SKM4"/>
<dbReference type="EMBL" id="QRHZ01000001">
    <property type="protein sequence ID" value="RHG20133.1"/>
    <property type="molecule type" value="Genomic_DNA"/>
</dbReference>
<evidence type="ECO:0000313" key="2">
    <source>
        <dbReference type="Proteomes" id="UP000284220"/>
    </source>
</evidence>
<protein>
    <submittedName>
        <fullName evidence="1">Uncharacterized protein</fullName>
    </submittedName>
</protein>
<organism evidence="1 2">
    <name type="scientific">Blautia obeum</name>
    <dbReference type="NCBI Taxonomy" id="40520"/>
    <lineage>
        <taxon>Bacteria</taxon>
        <taxon>Bacillati</taxon>
        <taxon>Bacillota</taxon>
        <taxon>Clostridia</taxon>
        <taxon>Lachnospirales</taxon>
        <taxon>Lachnospiraceae</taxon>
        <taxon>Blautia</taxon>
    </lineage>
</organism>
<reference evidence="1 2" key="1">
    <citation type="submission" date="2018-08" db="EMBL/GenBank/DDBJ databases">
        <title>A genome reference for cultivated species of the human gut microbiota.</title>
        <authorList>
            <person name="Zou Y."/>
            <person name="Xue W."/>
            <person name="Luo G."/>
        </authorList>
    </citation>
    <scope>NUCLEOTIDE SEQUENCE [LARGE SCALE GENOMIC DNA]</scope>
    <source>
        <strain evidence="1 2">AM22-9LB</strain>
    </source>
</reference>
<comment type="caution">
    <text evidence="1">The sequence shown here is derived from an EMBL/GenBank/DDBJ whole genome shotgun (WGS) entry which is preliminary data.</text>
</comment>
<accession>A0A414SKM4</accession>
<proteinExistence type="predicted"/>